<protein>
    <submittedName>
        <fullName evidence="1">Uncharacterized protein</fullName>
    </submittedName>
</protein>
<feature type="non-terminal residue" evidence="1">
    <location>
        <position position="100"/>
    </location>
</feature>
<gene>
    <name evidence="1" type="ORF">SPARVUS_LOCUS9649550</name>
</gene>
<evidence type="ECO:0000313" key="1">
    <source>
        <dbReference type="EMBL" id="CAI9582421.1"/>
    </source>
</evidence>
<sequence>MAHCWCFGRNCAPSLVSVGKKNCPIFDVSGKNSALLFVSLEGIVPLHWCQWGGGGIMAHCWCFGRNCAPSLVSVGKNAPSLMSVERTVPYYLCHWKELCP</sequence>
<reference evidence="1" key="1">
    <citation type="submission" date="2023-05" db="EMBL/GenBank/DDBJ databases">
        <authorList>
            <person name="Stuckert A."/>
        </authorList>
    </citation>
    <scope>NUCLEOTIDE SEQUENCE</scope>
</reference>
<comment type="caution">
    <text evidence="1">The sequence shown here is derived from an EMBL/GenBank/DDBJ whole genome shotgun (WGS) entry which is preliminary data.</text>
</comment>
<dbReference type="Proteomes" id="UP001162483">
    <property type="component" value="Unassembled WGS sequence"/>
</dbReference>
<organism evidence="1 2">
    <name type="scientific">Staurois parvus</name>
    <dbReference type="NCBI Taxonomy" id="386267"/>
    <lineage>
        <taxon>Eukaryota</taxon>
        <taxon>Metazoa</taxon>
        <taxon>Chordata</taxon>
        <taxon>Craniata</taxon>
        <taxon>Vertebrata</taxon>
        <taxon>Euteleostomi</taxon>
        <taxon>Amphibia</taxon>
        <taxon>Batrachia</taxon>
        <taxon>Anura</taxon>
        <taxon>Neobatrachia</taxon>
        <taxon>Ranoidea</taxon>
        <taxon>Ranidae</taxon>
        <taxon>Staurois</taxon>
    </lineage>
</organism>
<dbReference type="EMBL" id="CATNWA010015361">
    <property type="protein sequence ID" value="CAI9582421.1"/>
    <property type="molecule type" value="Genomic_DNA"/>
</dbReference>
<evidence type="ECO:0000313" key="2">
    <source>
        <dbReference type="Proteomes" id="UP001162483"/>
    </source>
</evidence>
<keyword evidence="2" id="KW-1185">Reference proteome</keyword>
<proteinExistence type="predicted"/>
<name>A0ABN9EFU8_9NEOB</name>
<accession>A0ABN9EFU8</accession>